<feature type="transmembrane region" description="Helical" evidence="3">
    <location>
        <begin position="21"/>
        <end position="41"/>
    </location>
</feature>
<reference evidence="4 5" key="1">
    <citation type="submission" date="2011-05" db="EMBL/GenBank/DDBJ databases">
        <title>Complete sequence of Isoptericola variabilis 225.</title>
        <authorList>
            <consortium name="US DOE Joint Genome Institute"/>
            <person name="Lucas S."/>
            <person name="Han J."/>
            <person name="Lapidus A."/>
            <person name="Cheng J.-F."/>
            <person name="Goodwin L."/>
            <person name="Pitluck S."/>
            <person name="Peters L."/>
            <person name="Mikhailova N."/>
            <person name="Zeytun A."/>
            <person name="Han C."/>
            <person name="Tapia R."/>
            <person name="Land M."/>
            <person name="Hauser L."/>
            <person name="Kyrpides N."/>
            <person name="Ivanova N."/>
            <person name="Pagani I."/>
            <person name="Siebers A."/>
            <person name="Allgaier M."/>
            <person name="Thelen M."/>
            <person name="Hugenholtz P."/>
            <person name="Gladden J."/>
            <person name="Woyke T."/>
        </authorList>
    </citation>
    <scope>NUCLEOTIDE SEQUENCE [LARGE SCALE GENOMIC DNA]</scope>
    <source>
        <strain evidence="5">225</strain>
    </source>
</reference>
<feature type="region of interest" description="Disordered" evidence="2">
    <location>
        <begin position="108"/>
        <end position="161"/>
    </location>
</feature>
<accession>F6FPD8</accession>
<keyword evidence="3" id="KW-1133">Transmembrane helix</keyword>
<feature type="compositionally biased region" description="Acidic residues" evidence="2">
    <location>
        <begin position="133"/>
        <end position="147"/>
    </location>
</feature>
<proteinExistence type="predicted"/>
<dbReference type="HOGENOM" id="CLU_065759_0_0_11"/>
<protein>
    <recommendedName>
        <fullName evidence="6">DUF4190 domain-containing protein</fullName>
    </recommendedName>
</protein>
<evidence type="ECO:0000313" key="4">
    <source>
        <dbReference type="EMBL" id="AEG43651.1"/>
    </source>
</evidence>
<dbReference type="InterPro" id="IPR029050">
    <property type="entry name" value="Immunoprotect_excell_Ig-like"/>
</dbReference>
<feature type="transmembrane region" description="Helical" evidence="3">
    <location>
        <begin position="76"/>
        <end position="97"/>
    </location>
</feature>
<dbReference type="AlphaFoldDB" id="F6FPD8"/>
<dbReference type="STRING" id="743718.Isova_0867"/>
<evidence type="ECO:0008006" key="6">
    <source>
        <dbReference type="Google" id="ProtNLM"/>
    </source>
</evidence>
<dbReference type="Proteomes" id="UP000009236">
    <property type="component" value="Chromosome"/>
</dbReference>
<organism evidence="5">
    <name type="scientific">Isoptericola variabilis (strain 225)</name>
    <dbReference type="NCBI Taxonomy" id="743718"/>
    <lineage>
        <taxon>Bacteria</taxon>
        <taxon>Bacillati</taxon>
        <taxon>Actinomycetota</taxon>
        <taxon>Actinomycetes</taxon>
        <taxon>Micrococcales</taxon>
        <taxon>Promicromonosporaceae</taxon>
        <taxon>Isoptericola</taxon>
    </lineage>
</organism>
<dbReference type="RefSeq" id="WP_013838043.1">
    <property type="nucleotide sequence ID" value="NC_015588.1"/>
</dbReference>
<keyword evidence="1" id="KW-0732">Signal</keyword>
<dbReference type="KEGG" id="iva:Isova_0867"/>
<evidence type="ECO:0000256" key="1">
    <source>
        <dbReference type="ARBA" id="ARBA00022729"/>
    </source>
</evidence>
<keyword evidence="3" id="KW-0472">Membrane</keyword>
<feature type="transmembrane region" description="Helical" evidence="3">
    <location>
        <begin position="47"/>
        <end position="64"/>
    </location>
</feature>
<evidence type="ECO:0000256" key="2">
    <source>
        <dbReference type="SAM" id="MobiDB-lite"/>
    </source>
</evidence>
<dbReference type="eggNOG" id="COG2314">
    <property type="taxonomic scope" value="Bacteria"/>
</dbReference>
<evidence type="ECO:0000313" key="5">
    <source>
        <dbReference type="Proteomes" id="UP000009236"/>
    </source>
</evidence>
<keyword evidence="5" id="KW-1185">Reference proteome</keyword>
<evidence type="ECO:0000256" key="3">
    <source>
        <dbReference type="SAM" id="Phobius"/>
    </source>
</evidence>
<name>F6FPD8_ISOV2</name>
<gene>
    <name evidence="4" type="ordered locus">Isova_0867</name>
</gene>
<dbReference type="Gene3D" id="2.60.40.1240">
    <property type="match status" value="1"/>
</dbReference>
<keyword evidence="3" id="KW-0812">Transmembrane</keyword>
<feature type="compositionally biased region" description="Low complexity" evidence="2">
    <location>
        <begin position="123"/>
        <end position="132"/>
    </location>
</feature>
<dbReference type="EMBL" id="CP002810">
    <property type="protein sequence ID" value="AEG43651.1"/>
    <property type="molecule type" value="Genomic_DNA"/>
</dbReference>
<sequence>MTDNLTPPMVDAQQAPTSPRGNGLAVAGFVTALVALALSLVPIINNAAFVLALVGLGLAVGGVIKARRGAPRKGLAIAGIIIAVLAGAAVLASQAFYGSVMDEVSDSLDSTPTVAEEDDAAVEGDAASAAPEEPAEPSEEAAPEQDAAEGTRANPYTVGETVSNDEWTVTLGQPYEAWEQIRAENEFNEPPADGMEYWIVPLEATYTGSESATAWVDLTVRFVGEDSVTYDDISCGVIPDDLSNVGELYEGGTAAGNVCLVVPAGAPGLWTLTAGWFADPVFFAVG</sequence>